<feature type="transmembrane region" description="Helical" evidence="1">
    <location>
        <begin position="112"/>
        <end position="133"/>
    </location>
</feature>
<protein>
    <submittedName>
        <fullName evidence="2">Uncharacterized protein</fullName>
    </submittedName>
</protein>
<feature type="transmembrane region" description="Helical" evidence="1">
    <location>
        <begin position="85"/>
        <end position="106"/>
    </location>
</feature>
<dbReference type="AlphaFoldDB" id="A0AAJ6AMM1"/>
<evidence type="ECO:0000256" key="1">
    <source>
        <dbReference type="SAM" id="Phobius"/>
    </source>
</evidence>
<accession>A0AAJ6AMM1</accession>
<organism evidence="2 3">
    <name type="scientific">Auritidibacter ignavus</name>
    <dbReference type="NCBI Taxonomy" id="678932"/>
    <lineage>
        <taxon>Bacteria</taxon>
        <taxon>Bacillati</taxon>
        <taxon>Actinomycetota</taxon>
        <taxon>Actinomycetes</taxon>
        <taxon>Micrococcales</taxon>
        <taxon>Micrococcaceae</taxon>
        <taxon>Auritidibacter</taxon>
    </lineage>
</organism>
<dbReference type="EMBL" id="CP122566">
    <property type="protein sequence ID" value="WGH92801.1"/>
    <property type="molecule type" value="Genomic_DNA"/>
</dbReference>
<sequence length="211" mass="22523">MTQTQQQPPSKISPDTAHLIFRPYLIRAGVALAFGIFSLIYQAPDLMDSGPAWVNVGCAIYLCLTGVAMWEFLRQEPVPEAMRSPLSMAAAAWVLGPVALVGAQLFSAGVMATAIILSLALLVAGIAQLVAGGGYRKEFPPARDWLIPGAVDVLTAVATVIAIFVGADFHNLLGIVGSAAFIHAVFCSIPGVGYYLDTRRARRRGWRPKES</sequence>
<feature type="transmembrane region" description="Helical" evidence="1">
    <location>
        <begin position="53"/>
        <end position="73"/>
    </location>
</feature>
<evidence type="ECO:0000313" key="2">
    <source>
        <dbReference type="EMBL" id="WGH92801.1"/>
    </source>
</evidence>
<evidence type="ECO:0000313" key="3">
    <source>
        <dbReference type="Proteomes" id="UP001224674"/>
    </source>
</evidence>
<feature type="transmembrane region" description="Helical" evidence="1">
    <location>
        <begin position="145"/>
        <end position="166"/>
    </location>
</feature>
<proteinExistence type="predicted"/>
<feature type="transmembrane region" description="Helical" evidence="1">
    <location>
        <begin position="21"/>
        <end position="41"/>
    </location>
</feature>
<reference evidence="2 3" key="1">
    <citation type="submission" date="2023-03" db="EMBL/GenBank/DDBJ databases">
        <title>Complete genome sequences of several Auritidibacter ignavus strains isolated from ear infections.</title>
        <authorList>
            <person name="Baehr T."/>
            <person name="Baumhoegger A.M."/>
        </authorList>
    </citation>
    <scope>NUCLEOTIDE SEQUENCE [LARGE SCALE GENOMIC DNA]</scope>
    <source>
        <strain evidence="2 3">BABAE-6</strain>
    </source>
</reference>
<keyword evidence="1" id="KW-1133">Transmembrane helix</keyword>
<gene>
    <name evidence="2" type="ORF">QDX21_10945</name>
</gene>
<name>A0AAJ6AMM1_9MICC</name>
<dbReference type="Proteomes" id="UP001224674">
    <property type="component" value="Chromosome"/>
</dbReference>
<feature type="transmembrane region" description="Helical" evidence="1">
    <location>
        <begin position="172"/>
        <end position="196"/>
    </location>
</feature>
<keyword evidence="3" id="KW-1185">Reference proteome</keyword>
<keyword evidence="1" id="KW-0812">Transmembrane</keyword>
<dbReference type="RefSeq" id="WP_279674724.1">
    <property type="nucleotide sequence ID" value="NZ_CP122566.1"/>
</dbReference>
<keyword evidence="1" id="KW-0472">Membrane</keyword>